<gene>
    <name evidence="2" type="ORF">E2L08_07930</name>
</gene>
<evidence type="ECO:0000313" key="3">
    <source>
        <dbReference type="Proteomes" id="UP000295701"/>
    </source>
</evidence>
<comment type="caution">
    <text evidence="2">The sequence shown here is derived from an EMBL/GenBank/DDBJ whole genome shotgun (WGS) entry which is preliminary data.</text>
</comment>
<dbReference type="OrthoDB" id="9806874at2"/>
<dbReference type="Proteomes" id="UP000295701">
    <property type="component" value="Unassembled WGS sequence"/>
</dbReference>
<protein>
    <submittedName>
        <fullName evidence="2">DUF599 domain-containing protein</fullName>
    </submittedName>
</protein>
<sequence>MTYTHAFDAFAAADLAAVAFLLVSVWGIGWRIDREGARRPSVTVLMMRYRREWMTEMLTRDPRVFDASIIGILRQSTAFFASTSVIAIGGVLALIGNAERIDMVATELGERNSGTLVWQIKLALVAALLTSGFLRFVWSSRLYGYCAVVMAAAPNDPAAPNAPIRASQAAEINIRAASNFNRGLRYMYFALAALAWLVGPAALGAATAVTLWVIWSREFASKPHTILDLPPDATP</sequence>
<organism evidence="2 3">
    <name type="scientific">Palleronia sediminis</name>
    <dbReference type="NCBI Taxonomy" id="2547833"/>
    <lineage>
        <taxon>Bacteria</taxon>
        <taxon>Pseudomonadati</taxon>
        <taxon>Pseudomonadota</taxon>
        <taxon>Alphaproteobacteria</taxon>
        <taxon>Rhodobacterales</taxon>
        <taxon>Roseobacteraceae</taxon>
        <taxon>Palleronia</taxon>
    </lineage>
</organism>
<dbReference type="Pfam" id="PF04654">
    <property type="entry name" value="DUF599"/>
    <property type="match status" value="1"/>
</dbReference>
<name>A0A4V3B9M5_9RHOB</name>
<feature type="transmembrane region" description="Helical" evidence="1">
    <location>
        <begin position="6"/>
        <end position="29"/>
    </location>
</feature>
<keyword evidence="1" id="KW-0472">Membrane</keyword>
<keyword evidence="1" id="KW-0812">Transmembrane</keyword>
<proteinExistence type="predicted"/>
<accession>A0A4V3B9M5</accession>
<feature type="transmembrane region" description="Helical" evidence="1">
    <location>
        <begin position="78"/>
        <end position="96"/>
    </location>
</feature>
<dbReference type="InterPro" id="IPR006747">
    <property type="entry name" value="DUF599"/>
</dbReference>
<keyword evidence="1" id="KW-1133">Transmembrane helix</keyword>
<feature type="transmembrane region" description="Helical" evidence="1">
    <location>
        <begin position="116"/>
        <end position="138"/>
    </location>
</feature>
<reference evidence="2 3" key="1">
    <citation type="submission" date="2019-03" db="EMBL/GenBank/DDBJ databases">
        <title>Primorskyibacter sp. SS33 isolated from sediments.</title>
        <authorList>
            <person name="Xunke S."/>
        </authorList>
    </citation>
    <scope>NUCLEOTIDE SEQUENCE [LARGE SCALE GENOMIC DNA]</scope>
    <source>
        <strain evidence="2 3">SS33</strain>
    </source>
</reference>
<dbReference type="PANTHER" id="PTHR31168">
    <property type="entry name" value="OS02G0292800 PROTEIN"/>
    <property type="match status" value="1"/>
</dbReference>
<dbReference type="AlphaFoldDB" id="A0A4V3B9M5"/>
<dbReference type="EMBL" id="SNAA01000007">
    <property type="protein sequence ID" value="TDL79809.1"/>
    <property type="molecule type" value="Genomic_DNA"/>
</dbReference>
<evidence type="ECO:0000256" key="1">
    <source>
        <dbReference type="SAM" id="Phobius"/>
    </source>
</evidence>
<feature type="transmembrane region" description="Helical" evidence="1">
    <location>
        <begin position="188"/>
        <end position="215"/>
    </location>
</feature>
<keyword evidence="3" id="KW-1185">Reference proteome</keyword>
<evidence type="ECO:0000313" key="2">
    <source>
        <dbReference type="EMBL" id="TDL79809.1"/>
    </source>
</evidence>
<dbReference type="RefSeq" id="WP_133396533.1">
    <property type="nucleotide sequence ID" value="NZ_SNAA01000007.1"/>
</dbReference>
<dbReference type="PANTHER" id="PTHR31168:SF21">
    <property type="entry name" value="EMB|CAB89385.1"/>
    <property type="match status" value="1"/>
</dbReference>